<organism evidence="12 13">
    <name type="scientific">Agrilus planipennis</name>
    <name type="common">Emerald ash borer</name>
    <name type="synonym">Agrilus marcopoli</name>
    <dbReference type="NCBI Taxonomy" id="224129"/>
    <lineage>
        <taxon>Eukaryota</taxon>
        <taxon>Metazoa</taxon>
        <taxon>Ecdysozoa</taxon>
        <taxon>Arthropoda</taxon>
        <taxon>Hexapoda</taxon>
        <taxon>Insecta</taxon>
        <taxon>Pterygota</taxon>
        <taxon>Neoptera</taxon>
        <taxon>Endopterygota</taxon>
        <taxon>Coleoptera</taxon>
        <taxon>Polyphaga</taxon>
        <taxon>Elateriformia</taxon>
        <taxon>Buprestoidea</taxon>
        <taxon>Buprestidae</taxon>
        <taxon>Agrilinae</taxon>
        <taxon>Agrilus</taxon>
    </lineage>
</organism>
<dbReference type="GO" id="GO:0005737">
    <property type="term" value="C:cytoplasm"/>
    <property type="evidence" value="ECO:0007669"/>
    <property type="project" value="TreeGrafter"/>
</dbReference>
<keyword evidence="3" id="KW-0645">Protease</keyword>
<feature type="active site" description="Nucleophile" evidence="9">
    <location>
        <position position="165"/>
    </location>
</feature>
<name>A0A1W4WPY1_AGRPL</name>
<dbReference type="GO" id="GO:0006508">
    <property type="term" value="P:proteolysis"/>
    <property type="evidence" value="ECO:0007669"/>
    <property type="project" value="UniProtKB-KW"/>
</dbReference>
<evidence type="ECO:0000256" key="3">
    <source>
        <dbReference type="ARBA" id="ARBA00022670"/>
    </source>
</evidence>
<dbReference type="FunFam" id="3.60.20.30:FF:000001">
    <property type="entry name" value="Isoaspartyl peptidase/L-asparaginase"/>
    <property type="match status" value="1"/>
</dbReference>
<dbReference type="CDD" id="cd04702">
    <property type="entry name" value="ASRGL1_like"/>
    <property type="match status" value="1"/>
</dbReference>
<evidence type="ECO:0000313" key="12">
    <source>
        <dbReference type="Proteomes" id="UP000192223"/>
    </source>
</evidence>
<comment type="subunit">
    <text evidence="8">Heterodimer of an alpha and beta chain produced by autocleavage.</text>
</comment>
<evidence type="ECO:0000256" key="4">
    <source>
        <dbReference type="ARBA" id="ARBA00022801"/>
    </source>
</evidence>
<protein>
    <submittedName>
        <fullName evidence="13">Isoaspartyl peptidase/L-asparaginase-like</fullName>
    </submittedName>
</protein>
<dbReference type="PANTHER" id="PTHR10188">
    <property type="entry name" value="L-ASPARAGINASE"/>
    <property type="match status" value="1"/>
</dbReference>
<comment type="similarity">
    <text evidence="2">Belongs to the Ntn-hydrolase family.</text>
</comment>
<comment type="function">
    <text evidence="7">Has both L-asparaginase and beta-aspartyl peptidase activity. Does not have aspartylglucosaminidase activity and is inactive toward GlcNAc-L-Asn. Likewise, has no activity toward glutamine.</text>
</comment>
<dbReference type="OrthoDB" id="2262349at2759"/>
<dbReference type="GO" id="GO:0033345">
    <property type="term" value="P:L-asparagine catabolic process via L-aspartate"/>
    <property type="evidence" value="ECO:0007669"/>
    <property type="project" value="TreeGrafter"/>
</dbReference>
<dbReference type="InParanoid" id="A0A1W4WPY1"/>
<reference evidence="13" key="1">
    <citation type="submission" date="2025-08" db="UniProtKB">
        <authorList>
            <consortium name="RefSeq"/>
        </authorList>
    </citation>
    <scope>IDENTIFICATION</scope>
    <source>
        <tissue evidence="13">Entire body</tissue>
    </source>
</reference>
<dbReference type="FunCoup" id="A0A1W4WPY1">
    <property type="interactions" value="131"/>
</dbReference>
<evidence type="ECO:0000256" key="7">
    <source>
        <dbReference type="ARBA" id="ARBA00054922"/>
    </source>
</evidence>
<feature type="binding site" evidence="10">
    <location>
        <begin position="193"/>
        <end position="196"/>
    </location>
    <ligand>
        <name>substrate</name>
    </ligand>
</feature>
<dbReference type="InterPro" id="IPR033844">
    <property type="entry name" value="ASRGL1_meta"/>
</dbReference>
<evidence type="ECO:0000256" key="9">
    <source>
        <dbReference type="PIRSR" id="PIRSR600246-1"/>
    </source>
</evidence>
<dbReference type="Proteomes" id="UP000192223">
    <property type="component" value="Unplaced"/>
</dbReference>
<dbReference type="InterPro" id="IPR000246">
    <property type="entry name" value="Peptidase_T2"/>
</dbReference>
<evidence type="ECO:0000256" key="6">
    <source>
        <dbReference type="ARBA" id="ARBA00049366"/>
    </source>
</evidence>
<keyword evidence="12" id="KW-1185">Reference proteome</keyword>
<feature type="binding site" evidence="10">
    <location>
        <begin position="216"/>
        <end position="219"/>
    </location>
    <ligand>
        <name>substrate</name>
    </ligand>
</feature>
<keyword evidence="5" id="KW-0068">Autocatalytic cleavage</keyword>
<dbReference type="PANTHER" id="PTHR10188:SF41">
    <property type="entry name" value="ISOASPARTYL PEPTIDASE_L-ASPARAGINASE"/>
    <property type="match status" value="1"/>
</dbReference>
<dbReference type="GO" id="GO:0008798">
    <property type="term" value="F:beta-aspartyl-peptidase activity"/>
    <property type="evidence" value="ECO:0007669"/>
    <property type="project" value="UniProtKB-EC"/>
</dbReference>
<evidence type="ECO:0000313" key="13">
    <source>
        <dbReference type="RefSeq" id="XP_018322100.1"/>
    </source>
</evidence>
<dbReference type="KEGG" id="apln:108734885"/>
<evidence type="ECO:0000256" key="11">
    <source>
        <dbReference type="PIRSR" id="PIRSR600246-3"/>
    </source>
</evidence>
<dbReference type="AlphaFoldDB" id="A0A1W4WPY1"/>
<dbReference type="Gene3D" id="3.60.20.30">
    <property type="entry name" value="(Glycosyl)asparaginase"/>
    <property type="match status" value="1"/>
</dbReference>
<evidence type="ECO:0000256" key="1">
    <source>
        <dbReference type="ARBA" id="ARBA00000306"/>
    </source>
</evidence>
<dbReference type="SUPFAM" id="SSF56235">
    <property type="entry name" value="N-terminal nucleophile aminohydrolases (Ntn hydrolases)"/>
    <property type="match status" value="1"/>
</dbReference>
<gene>
    <name evidence="13" type="primary">LOC108734885</name>
</gene>
<comment type="catalytic activity">
    <reaction evidence="6">
        <text>L-asparagine + H2O = L-aspartate + NH4(+)</text>
        <dbReference type="Rhea" id="RHEA:21016"/>
        <dbReference type="ChEBI" id="CHEBI:15377"/>
        <dbReference type="ChEBI" id="CHEBI:28938"/>
        <dbReference type="ChEBI" id="CHEBI:29991"/>
        <dbReference type="ChEBI" id="CHEBI:58048"/>
        <dbReference type="EC" id="3.5.1.1"/>
    </reaction>
</comment>
<proteinExistence type="inferred from homology"/>
<keyword evidence="4" id="KW-0378">Hydrolase</keyword>
<dbReference type="RefSeq" id="XP_018322100.1">
    <property type="nucleotide sequence ID" value="XM_018466598.1"/>
</dbReference>
<dbReference type="GeneID" id="108734885"/>
<accession>A0A1W4WPY1</accession>
<evidence type="ECO:0000256" key="5">
    <source>
        <dbReference type="ARBA" id="ARBA00022813"/>
    </source>
</evidence>
<evidence type="ECO:0000256" key="2">
    <source>
        <dbReference type="ARBA" id="ARBA00010872"/>
    </source>
</evidence>
<dbReference type="STRING" id="224129.A0A1W4WPY1"/>
<dbReference type="InterPro" id="IPR029055">
    <property type="entry name" value="Ntn_hydrolases_N"/>
</dbReference>
<evidence type="ECO:0000256" key="8">
    <source>
        <dbReference type="ARBA" id="ARBA00061780"/>
    </source>
</evidence>
<evidence type="ECO:0000256" key="10">
    <source>
        <dbReference type="PIRSR" id="PIRSR600246-2"/>
    </source>
</evidence>
<feature type="site" description="Cleavage; by autolysis" evidence="11">
    <location>
        <begin position="164"/>
        <end position="165"/>
    </location>
</feature>
<sequence>MEPTILVHGGAGKIEECMLDGVIQGIKSAALEGYRTLLCTGSVVQAVESAVNVLEDDKHFNAGIGSALTCKGDVEMESSIMVGKDMSAGGVAICKDIAHPISVARLVAEKTNHVILADEGVKQFAASNGVPILASGSLVTEKAKEDLEKFKKTGAEFMVHAKGSTVGAVAIDKDGNIAAATSTGGLTGKMPGRIGDSSQIGGGTYADNAAGGVSCTGFGENIMRFALAHKICRDMEKGKSANTATKSRIEKLKGRLDSTAGAIAISRKGDVGVYFNACSMPWAYVRGDEIHFGVDKGQHEVECIKIE</sequence>
<dbReference type="GO" id="GO:0004067">
    <property type="term" value="F:asparaginase activity"/>
    <property type="evidence" value="ECO:0007669"/>
    <property type="project" value="UniProtKB-EC"/>
</dbReference>
<comment type="catalytic activity">
    <reaction evidence="1">
        <text>Cleavage of a beta-linked Asp residue from the N-terminus of a polypeptide.</text>
        <dbReference type="EC" id="3.4.19.5"/>
    </reaction>
</comment>
<dbReference type="Pfam" id="PF01112">
    <property type="entry name" value="Asparaginase_2"/>
    <property type="match status" value="1"/>
</dbReference>